<gene>
    <name evidence="1" type="ORF">T4C_8205</name>
</gene>
<sequence length="33" mass="3734">MSYSDVNLKAIGTYRIFYSKISIGTSPAFLRFS</sequence>
<protein>
    <submittedName>
        <fullName evidence="1">Uncharacterized protein</fullName>
    </submittedName>
</protein>
<name>A0A0V1GAK7_TRIPS</name>
<organism evidence="1 2">
    <name type="scientific">Trichinella pseudospiralis</name>
    <name type="common">Parasitic roundworm</name>
    <dbReference type="NCBI Taxonomy" id="6337"/>
    <lineage>
        <taxon>Eukaryota</taxon>
        <taxon>Metazoa</taxon>
        <taxon>Ecdysozoa</taxon>
        <taxon>Nematoda</taxon>
        <taxon>Enoplea</taxon>
        <taxon>Dorylaimia</taxon>
        <taxon>Trichinellida</taxon>
        <taxon>Trichinellidae</taxon>
        <taxon>Trichinella</taxon>
    </lineage>
</organism>
<dbReference type="AlphaFoldDB" id="A0A0V1GAK7"/>
<proteinExistence type="predicted"/>
<dbReference type="EMBL" id="JYDV01004527">
    <property type="protein sequence ID" value="KRY95334.1"/>
    <property type="molecule type" value="Genomic_DNA"/>
</dbReference>
<reference evidence="1 2" key="1">
    <citation type="submission" date="2015-01" db="EMBL/GenBank/DDBJ databases">
        <title>Evolution of Trichinella species and genotypes.</title>
        <authorList>
            <person name="Korhonen P.K."/>
            <person name="Edoardo P."/>
            <person name="Giuseppe L.R."/>
            <person name="Gasser R.B."/>
        </authorList>
    </citation>
    <scope>NUCLEOTIDE SEQUENCE [LARGE SCALE GENOMIC DNA]</scope>
    <source>
        <strain evidence="1">ISS176</strain>
    </source>
</reference>
<evidence type="ECO:0000313" key="2">
    <source>
        <dbReference type="Proteomes" id="UP000054826"/>
    </source>
</evidence>
<comment type="caution">
    <text evidence="1">The sequence shown here is derived from an EMBL/GenBank/DDBJ whole genome shotgun (WGS) entry which is preliminary data.</text>
</comment>
<dbReference type="Proteomes" id="UP000054826">
    <property type="component" value="Unassembled WGS sequence"/>
</dbReference>
<accession>A0A0V1GAK7</accession>
<evidence type="ECO:0000313" key="1">
    <source>
        <dbReference type="EMBL" id="KRY95334.1"/>
    </source>
</evidence>